<evidence type="ECO:0000313" key="1">
    <source>
        <dbReference type="EMBL" id="MED6115319.1"/>
    </source>
</evidence>
<keyword evidence="2" id="KW-1185">Reference proteome</keyword>
<name>A0ABU6QUF0_9FABA</name>
<comment type="caution">
    <text evidence="1">The sequence shown here is derived from an EMBL/GenBank/DDBJ whole genome shotgun (WGS) entry which is preliminary data.</text>
</comment>
<reference evidence="1 2" key="1">
    <citation type="journal article" date="2023" name="Plants (Basel)">
        <title>Bridging the Gap: Combining Genomics and Transcriptomics Approaches to Understand Stylosanthes scabra, an Orphan Legume from the Brazilian Caatinga.</title>
        <authorList>
            <person name="Ferreira-Neto J.R.C."/>
            <person name="da Silva M.D."/>
            <person name="Binneck E."/>
            <person name="de Melo N.F."/>
            <person name="da Silva R.H."/>
            <person name="de Melo A.L.T.M."/>
            <person name="Pandolfi V."/>
            <person name="Bustamante F.O."/>
            <person name="Brasileiro-Vidal A.C."/>
            <person name="Benko-Iseppon A.M."/>
        </authorList>
    </citation>
    <scope>NUCLEOTIDE SEQUENCE [LARGE SCALE GENOMIC DNA]</scope>
    <source>
        <tissue evidence="1">Leaves</tissue>
    </source>
</reference>
<gene>
    <name evidence="1" type="ORF">PIB30_089344</name>
</gene>
<proteinExistence type="predicted"/>
<dbReference type="Proteomes" id="UP001341840">
    <property type="component" value="Unassembled WGS sequence"/>
</dbReference>
<evidence type="ECO:0000313" key="2">
    <source>
        <dbReference type="Proteomes" id="UP001341840"/>
    </source>
</evidence>
<protein>
    <submittedName>
        <fullName evidence="1">Uncharacterized protein</fullName>
    </submittedName>
</protein>
<organism evidence="1 2">
    <name type="scientific">Stylosanthes scabra</name>
    <dbReference type="NCBI Taxonomy" id="79078"/>
    <lineage>
        <taxon>Eukaryota</taxon>
        <taxon>Viridiplantae</taxon>
        <taxon>Streptophyta</taxon>
        <taxon>Embryophyta</taxon>
        <taxon>Tracheophyta</taxon>
        <taxon>Spermatophyta</taxon>
        <taxon>Magnoliopsida</taxon>
        <taxon>eudicotyledons</taxon>
        <taxon>Gunneridae</taxon>
        <taxon>Pentapetalae</taxon>
        <taxon>rosids</taxon>
        <taxon>fabids</taxon>
        <taxon>Fabales</taxon>
        <taxon>Fabaceae</taxon>
        <taxon>Papilionoideae</taxon>
        <taxon>50 kb inversion clade</taxon>
        <taxon>dalbergioids sensu lato</taxon>
        <taxon>Dalbergieae</taxon>
        <taxon>Pterocarpus clade</taxon>
        <taxon>Stylosanthes</taxon>
    </lineage>
</organism>
<dbReference type="EMBL" id="JASCZI010001667">
    <property type="protein sequence ID" value="MED6115319.1"/>
    <property type="molecule type" value="Genomic_DNA"/>
</dbReference>
<sequence length="150" mass="17355">MGRRISTNVSGTDAIQIKILTQQAELTWIIAIAIKEYMKERVLTRLSEAWRAKEKCRLQMRDKSKMKRTISNKGREIIQRSALATPYIVDFLEDDEEMHEPKPAAAMEGALEFELAQEISHDLQIKRKREEKCQLLIKGNKKKAPNLDSM</sequence>
<accession>A0ABU6QUF0</accession>